<feature type="binding site" description="covalent" evidence="6">
    <location>
        <position position="33"/>
    </location>
    <ligand>
        <name>heme c</name>
        <dbReference type="ChEBI" id="CHEBI:61717"/>
    </ligand>
</feature>
<dbReference type="PRINTS" id="PR00606">
    <property type="entry name" value="CYTCHROMECID"/>
</dbReference>
<evidence type="ECO:0000256" key="5">
    <source>
        <dbReference type="ARBA" id="ARBA00023004"/>
    </source>
</evidence>
<feature type="chain" id="PRO_5033274932" evidence="7">
    <location>
        <begin position="24"/>
        <end position="104"/>
    </location>
</feature>
<evidence type="ECO:0000256" key="2">
    <source>
        <dbReference type="ARBA" id="ARBA00022617"/>
    </source>
</evidence>
<dbReference type="InterPro" id="IPR036909">
    <property type="entry name" value="Cyt_c-like_dom_sf"/>
</dbReference>
<keyword evidence="1" id="KW-0813">Transport</keyword>
<dbReference type="InterPro" id="IPR009056">
    <property type="entry name" value="Cyt_c-like_dom"/>
</dbReference>
<keyword evidence="4" id="KW-0249">Electron transport</keyword>
<sequence length="104" mass="10900">MMRKVWLGVMAASAVMWVGSVQADADLAKNSGCLNCHNVDIKLVGPALKDVAAKYAGQEGAADYLAGKIKNGSNGVWGTIPMPPNPNVSDENAKVLADFILSLK</sequence>
<evidence type="ECO:0000256" key="1">
    <source>
        <dbReference type="ARBA" id="ARBA00022448"/>
    </source>
</evidence>
<feature type="binding site" description="covalent" evidence="6">
    <location>
        <position position="82"/>
    </location>
    <ligand>
        <name>heme c</name>
        <dbReference type="ChEBI" id="CHEBI:61717"/>
    </ligand>
</feature>
<evidence type="ECO:0000313" key="11">
    <source>
        <dbReference type="Proteomes" id="UP000199561"/>
    </source>
</evidence>
<dbReference type="EMBL" id="FOUF01000035">
    <property type="protein sequence ID" value="SFM80370.1"/>
    <property type="molecule type" value="Genomic_DNA"/>
</dbReference>
<protein>
    <submittedName>
        <fullName evidence="9 10">Cytochrome c</fullName>
    </submittedName>
</protein>
<dbReference type="GO" id="GO:0020037">
    <property type="term" value="F:heme binding"/>
    <property type="evidence" value="ECO:0007669"/>
    <property type="project" value="InterPro"/>
</dbReference>
<comment type="PTM">
    <text evidence="6">Binds 1 heme c group covalently per subunit.</text>
</comment>
<evidence type="ECO:0000256" key="4">
    <source>
        <dbReference type="ARBA" id="ARBA00022982"/>
    </source>
</evidence>
<proteinExistence type="predicted"/>
<evidence type="ECO:0000256" key="3">
    <source>
        <dbReference type="ARBA" id="ARBA00022723"/>
    </source>
</evidence>
<feature type="signal peptide" evidence="7">
    <location>
        <begin position="1"/>
        <end position="23"/>
    </location>
</feature>
<evidence type="ECO:0000256" key="7">
    <source>
        <dbReference type="SAM" id="SignalP"/>
    </source>
</evidence>
<organism evidence="10 11">
    <name type="scientific">Nitrosomonas nitrosa</name>
    <dbReference type="NCBI Taxonomy" id="52442"/>
    <lineage>
        <taxon>Bacteria</taxon>
        <taxon>Pseudomonadati</taxon>
        <taxon>Pseudomonadota</taxon>
        <taxon>Betaproteobacteria</taxon>
        <taxon>Nitrosomonadales</taxon>
        <taxon>Nitrosomonadaceae</taxon>
        <taxon>Nitrosomonas</taxon>
    </lineage>
</organism>
<reference evidence="9" key="2">
    <citation type="submission" date="2021-02" db="EMBL/GenBank/DDBJ databases">
        <authorList>
            <person name="Han P."/>
        </authorList>
    </citation>
    <scope>NUCLEOTIDE SEQUENCE</scope>
    <source>
        <strain evidence="9">Nitrosomonas nitrosa 18-3D</strain>
    </source>
</reference>
<keyword evidence="3 6" id="KW-0479">Metal-binding</keyword>
<dbReference type="Pfam" id="PF00034">
    <property type="entry name" value="Cytochrom_C"/>
    <property type="match status" value="1"/>
</dbReference>
<accession>A0A1I4TUX8</accession>
<evidence type="ECO:0000313" key="9">
    <source>
        <dbReference type="EMBL" id="CAE6512526.1"/>
    </source>
</evidence>
<dbReference type="GO" id="GO:0005506">
    <property type="term" value="F:iron ion binding"/>
    <property type="evidence" value="ECO:0007669"/>
    <property type="project" value="InterPro"/>
</dbReference>
<dbReference type="EMBL" id="CAJNAP010000034">
    <property type="protein sequence ID" value="CAE6512526.1"/>
    <property type="molecule type" value="Genomic_DNA"/>
</dbReference>
<dbReference type="AlphaFoldDB" id="A0A1I4TUX8"/>
<dbReference type="Gene3D" id="1.10.760.10">
    <property type="entry name" value="Cytochrome c-like domain"/>
    <property type="match status" value="1"/>
</dbReference>
<name>A0A1I4TUX8_9PROT</name>
<dbReference type="GO" id="GO:0009055">
    <property type="term" value="F:electron transfer activity"/>
    <property type="evidence" value="ECO:0007669"/>
    <property type="project" value="InterPro"/>
</dbReference>
<keyword evidence="7" id="KW-0732">Signal</keyword>
<evidence type="ECO:0000256" key="6">
    <source>
        <dbReference type="PIRSR" id="PIRSR602324-1"/>
    </source>
</evidence>
<dbReference type="PROSITE" id="PS51007">
    <property type="entry name" value="CYTC"/>
    <property type="match status" value="1"/>
</dbReference>
<dbReference type="STRING" id="52442.SAMN05421880_1356"/>
<keyword evidence="5 6" id="KW-0408">Iron</keyword>
<keyword evidence="11" id="KW-1185">Reference proteome</keyword>
<feature type="binding site" description="covalent" evidence="6">
    <location>
        <position position="37"/>
    </location>
    <ligand>
        <name>heme c</name>
        <dbReference type="ChEBI" id="CHEBI:61717"/>
    </ligand>
</feature>
<evidence type="ECO:0000259" key="8">
    <source>
        <dbReference type="PROSITE" id="PS51007"/>
    </source>
</evidence>
<keyword evidence="2 6" id="KW-0349">Heme</keyword>
<gene>
    <name evidence="9" type="primary">cyt</name>
    <name evidence="9" type="ORF">NMYAN_40130</name>
    <name evidence="10" type="ORF">SAMN05421880_1356</name>
</gene>
<dbReference type="Proteomes" id="UP000199561">
    <property type="component" value="Unassembled WGS sequence"/>
</dbReference>
<reference evidence="10 11" key="1">
    <citation type="submission" date="2016-10" db="EMBL/GenBank/DDBJ databases">
        <authorList>
            <person name="de Groot N.N."/>
        </authorList>
    </citation>
    <scope>NUCLEOTIDE SEQUENCE [LARGE SCALE GENOMIC DNA]</scope>
    <source>
        <strain evidence="10 11">Nm146</strain>
    </source>
</reference>
<feature type="domain" description="Cytochrome c" evidence="8">
    <location>
        <begin position="19"/>
        <end position="104"/>
    </location>
</feature>
<dbReference type="Proteomes" id="UP000601736">
    <property type="component" value="Unassembled WGS sequence"/>
</dbReference>
<evidence type="ECO:0000313" key="10">
    <source>
        <dbReference type="EMBL" id="SFM80370.1"/>
    </source>
</evidence>
<dbReference type="SUPFAM" id="SSF46626">
    <property type="entry name" value="Cytochrome c"/>
    <property type="match status" value="1"/>
</dbReference>
<dbReference type="InterPro" id="IPR002324">
    <property type="entry name" value="Cyt_c_ID"/>
</dbReference>